<sequence length="408" mass="46863">MSFDPSTLREGLPCNRGDHGNKHIEIEMPTSSQAMILKHRHLDEYFTDTQKMTKSEPPCPVSSVDLNELFRLSCRAVGEEFLKRYINSSKAEVREKLTKALESRKLKADLHVIPVSVGKLSMREESPEKNAYRMRPKTSVPTAHSVREEHSDVRSKSATLTKVGHKRLGVYNGLPEEILSLGFRRPSKSSVVRRQAKSAPVVAKTEACNMHSSEQPESETNSDVDHGIRILIAKSQTEEIVMTQMVSEHPDQESSKEQDEDTETCAKYEDLCLPAVSLRKRPAEKQPLTVCFSLRDNESPTHKELKDHIEADTGVKIMRLQYEPLSVRSGDPSVNGRWLATLRNLFDVDTILRKGFYMNGDHMIVKRWDDIVEREYRNYMYLKDVTYEREKWNLPANKHSKKFHKSRK</sequence>
<dbReference type="RefSeq" id="XP_022295651.1">
    <property type="nucleotide sequence ID" value="XM_022439943.1"/>
</dbReference>
<dbReference type="OrthoDB" id="6109388at2759"/>
<gene>
    <name evidence="3" type="primary">LOC111105584</name>
</gene>
<organism evidence="2 3">
    <name type="scientific">Crassostrea virginica</name>
    <name type="common">Eastern oyster</name>
    <dbReference type="NCBI Taxonomy" id="6565"/>
    <lineage>
        <taxon>Eukaryota</taxon>
        <taxon>Metazoa</taxon>
        <taxon>Spiralia</taxon>
        <taxon>Lophotrochozoa</taxon>
        <taxon>Mollusca</taxon>
        <taxon>Bivalvia</taxon>
        <taxon>Autobranchia</taxon>
        <taxon>Pteriomorphia</taxon>
        <taxon>Ostreida</taxon>
        <taxon>Ostreoidea</taxon>
        <taxon>Ostreidae</taxon>
        <taxon>Crassostrea</taxon>
    </lineage>
</organism>
<accession>A0A8B8AWZ8</accession>
<proteinExistence type="predicted"/>
<feature type="region of interest" description="Disordered" evidence="1">
    <location>
        <begin position="124"/>
        <end position="158"/>
    </location>
</feature>
<evidence type="ECO:0000313" key="2">
    <source>
        <dbReference type="Proteomes" id="UP000694844"/>
    </source>
</evidence>
<evidence type="ECO:0000313" key="3">
    <source>
        <dbReference type="RefSeq" id="XP_022295651.1"/>
    </source>
</evidence>
<dbReference type="AlphaFoldDB" id="A0A8B8AWZ8"/>
<dbReference type="GeneID" id="111105584"/>
<evidence type="ECO:0000256" key="1">
    <source>
        <dbReference type="SAM" id="MobiDB-lite"/>
    </source>
</evidence>
<protein>
    <submittedName>
        <fullName evidence="3">Uncharacterized protein LOC111105584</fullName>
    </submittedName>
</protein>
<dbReference type="KEGG" id="cvn:111105584"/>
<feature type="region of interest" description="Disordered" evidence="1">
    <location>
        <begin position="1"/>
        <end position="20"/>
    </location>
</feature>
<dbReference type="PANTHER" id="PTHR37153">
    <property type="entry name" value="CHROMOSOME 19 C19ORF81 HOMOLOG"/>
    <property type="match status" value="1"/>
</dbReference>
<dbReference type="PANTHER" id="PTHR37153:SF1">
    <property type="entry name" value="HYPOTHETICAL LOC292874"/>
    <property type="match status" value="1"/>
</dbReference>
<name>A0A8B8AWZ8_CRAVI</name>
<dbReference type="Proteomes" id="UP000694844">
    <property type="component" value="Chromosome 7"/>
</dbReference>
<keyword evidence="2" id="KW-1185">Reference proteome</keyword>
<feature type="compositionally biased region" description="Basic and acidic residues" evidence="1">
    <location>
        <begin position="145"/>
        <end position="155"/>
    </location>
</feature>
<reference evidence="3" key="1">
    <citation type="submission" date="2025-08" db="UniProtKB">
        <authorList>
            <consortium name="RefSeq"/>
        </authorList>
    </citation>
    <scope>IDENTIFICATION</scope>
    <source>
        <tissue evidence="3">Whole sample</tissue>
    </source>
</reference>
<dbReference type="InterPro" id="IPR031746">
    <property type="entry name" value="DUF4732"/>
</dbReference>